<dbReference type="Pfam" id="PF00041">
    <property type="entry name" value="fn3"/>
    <property type="match status" value="1"/>
</dbReference>
<evidence type="ECO:0000259" key="3">
    <source>
        <dbReference type="PROSITE" id="PS50853"/>
    </source>
</evidence>
<dbReference type="Gene3D" id="2.60.40.10">
    <property type="entry name" value="Immunoglobulins"/>
    <property type="match status" value="1"/>
</dbReference>
<gene>
    <name evidence="4" type="ORF">LOD99_3444</name>
</gene>
<dbReference type="PANTHER" id="PTHR21437:SF1">
    <property type="entry name" value="WIDE AWAKE"/>
    <property type="match status" value="1"/>
</dbReference>
<dbReference type="GO" id="GO:0000132">
    <property type="term" value="P:establishment of mitotic spindle orientation"/>
    <property type="evidence" value="ECO:0007669"/>
    <property type="project" value="TreeGrafter"/>
</dbReference>
<dbReference type="InterPro" id="IPR039269">
    <property type="entry name" value="ANKFN1"/>
</dbReference>
<evidence type="ECO:0000259" key="2">
    <source>
        <dbReference type="PROSITE" id="PS50200"/>
    </source>
</evidence>
<organism evidence="4 5">
    <name type="scientific">Oopsacas minuta</name>
    <dbReference type="NCBI Taxonomy" id="111878"/>
    <lineage>
        <taxon>Eukaryota</taxon>
        <taxon>Metazoa</taxon>
        <taxon>Porifera</taxon>
        <taxon>Hexactinellida</taxon>
        <taxon>Hexasterophora</taxon>
        <taxon>Lyssacinosida</taxon>
        <taxon>Leucopsacidae</taxon>
        <taxon>Oopsacas</taxon>
    </lineage>
</organism>
<keyword evidence="5" id="KW-1185">Reference proteome</keyword>
<reference evidence="4 5" key="1">
    <citation type="journal article" date="2023" name="BMC Biol.">
        <title>The compact genome of the sponge Oopsacas minuta (Hexactinellida) is lacking key metazoan core genes.</title>
        <authorList>
            <person name="Santini S."/>
            <person name="Schenkelaars Q."/>
            <person name="Jourda C."/>
            <person name="Duchesne M."/>
            <person name="Belahbib H."/>
            <person name="Rocher C."/>
            <person name="Selva M."/>
            <person name="Riesgo A."/>
            <person name="Vervoort M."/>
            <person name="Leys S.P."/>
            <person name="Kodjabachian L."/>
            <person name="Le Bivic A."/>
            <person name="Borchiellini C."/>
            <person name="Claverie J.M."/>
            <person name="Renard E."/>
        </authorList>
    </citation>
    <scope>NUCLEOTIDE SEQUENCE [LARGE SCALE GENOMIC DNA]</scope>
    <source>
        <strain evidence="4">SPO-2</strain>
    </source>
</reference>
<dbReference type="GO" id="GO:0007165">
    <property type="term" value="P:signal transduction"/>
    <property type="evidence" value="ECO:0007669"/>
    <property type="project" value="InterPro"/>
</dbReference>
<feature type="region of interest" description="Disordered" evidence="1">
    <location>
        <begin position="1057"/>
        <end position="1078"/>
    </location>
</feature>
<sequence length="1188" mass="135449">MASGYGSSCHLPVFCIPFPETRRIANSTGNLHNVNVNPAPENDFKIPTTLNTELYHEYSDNYKNAICEDPARKISDTSTWRGDEEFVNKIDYNLNNGDEASITQIEDSVFSESIRPVKRHTPPNDILRSDRTIHNDTYNIPNGNSNLKLSKLFNRFSKRRKSACDLREYYSDTEREVKEKNKGKIRWGNKEEKTSTWRHSNSREKLSSLSRLSSVDMKGYLSEELPYRRDVKGRRIRKSISFDYLKDRMFNSTSTPPRSRPGSQVNIHEISHTNQSNSISFISDDESVGSRVGSVSMLGRKQNAILSKLWIAVCQANFNRVKHLVETSNLSQSLFTENIQHDDLTLFDLSLLTNHDSIISLLAANGFRESQRYSRDPLLRIAKFKDIIIAIERQLMDLSETITSSENQRDIERRINNNENKLRFYRVVNFAIQTIGSPSPPTQVILTVRSNSSLQISWRQPLQFNEAIVTKYLIQWERRESNFGFEGEHLITNFTEQKSEMSFTIPDLCPGVKYFVCVFAANVKGWSEPANSNPAAAAPSNWREWNGANKHRIDPYDINNITRLQKQTNQIIEGCKEYCWRLANNDRHNSNHKIVNKLKNKGSAITRFFKAPLKFTRQVQASFYIGILVYTEHEYTSKKDHYQILLTPEGSVPIIQLDQSVSNSLLTDMSVFQWLSLVITQWNCIKDIVYEIAGMGDSNSVILRRKLLKILFDIQESLGLKTIGSLHYIPIEQSDGATIYCLVSKVEDLRYFQPTGGLKWSYIPSNANKHAIHSNSLKDGTDYHSLFSFMSICPEMVEFHRNSKARPSPGLYLSLYKLRTNMNYLSILSELESVILFPSVKIRENSNVSKEEWIWIQNLGTLKQPKSGKRRQVPDVNGVGSNLQTLIKQAWHCLRSKLGITAELTQDYLLYTNEIIELHDDISILFVIPPPSHVVTSPGVQDEFVFNSKLTTIPLSSVKLSQLALFHSDYFAKHTYVSCVLDLLGLIIGQKSKEAISSEDLSEATNILHQHALLNEMLAEMRNETNWIANVLKAARDQDKPCGVPFTILNRQIKMVPKEKQQTKKSPTLPEKKNANHDTKPGVIRVYPMYETGLVRGTSVKISCTHLTTSREIVRLVVQQLHTASEEAGLSKLELTHDQLDNFSLISSVGSKVRLLDDSEQPLNLNDPWKNGKLYVTSKSDEPTSTTV</sequence>
<dbReference type="InterPro" id="IPR003961">
    <property type="entry name" value="FN3_dom"/>
</dbReference>
<dbReference type="GO" id="GO:0061172">
    <property type="term" value="P:regulation of establishment of bipolar cell polarity"/>
    <property type="evidence" value="ECO:0007669"/>
    <property type="project" value="TreeGrafter"/>
</dbReference>
<protein>
    <submittedName>
        <fullName evidence="4">Ankyrin repeat and fibronectin type-III domain-containing protein 1</fullName>
    </submittedName>
</protein>
<comment type="caution">
    <text evidence="4">The sequence shown here is derived from an EMBL/GenBank/DDBJ whole genome shotgun (WGS) entry which is preliminary data.</text>
</comment>
<dbReference type="InterPro" id="IPR000159">
    <property type="entry name" value="RA_dom"/>
</dbReference>
<accession>A0AAV7JXA9</accession>
<dbReference type="PROSITE" id="PS50853">
    <property type="entry name" value="FN3"/>
    <property type="match status" value="1"/>
</dbReference>
<dbReference type="PROSITE" id="PS50200">
    <property type="entry name" value="RA"/>
    <property type="match status" value="1"/>
</dbReference>
<feature type="domain" description="Ras-associating" evidence="2">
    <location>
        <begin position="1080"/>
        <end position="1181"/>
    </location>
</feature>
<dbReference type="Proteomes" id="UP001165289">
    <property type="component" value="Unassembled WGS sequence"/>
</dbReference>
<dbReference type="InterPro" id="IPR013783">
    <property type="entry name" value="Ig-like_fold"/>
</dbReference>
<dbReference type="EMBL" id="JAKMXF010000266">
    <property type="protein sequence ID" value="KAI6653549.1"/>
    <property type="molecule type" value="Genomic_DNA"/>
</dbReference>
<evidence type="ECO:0000313" key="5">
    <source>
        <dbReference type="Proteomes" id="UP001165289"/>
    </source>
</evidence>
<dbReference type="SMART" id="SM00060">
    <property type="entry name" value="FN3"/>
    <property type="match status" value="1"/>
</dbReference>
<evidence type="ECO:0000256" key="1">
    <source>
        <dbReference type="SAM" id="MobiDB-lite"/>
    </source>
</evidence>
<proteinExistence type="predicted"/>
<evidence type="ECO:0000313" key="4">
    <source>
        <dbReference type="EMBL" id="KAI6653549.1"/>
    </source>
</evidence>
<dbReference type="AlphaFoldDB" id="A0AAV7JXA9"/>
<dbReference type="CDD" id="cd00063">
    <property type="entry name" value="FN3"/>
    <property type="match status" value="1"/>
</dbReference>
<dbReference type="GO" id="GO:0005819">
    <property type="term" value="C:spindle"/>
    <property type="evidence" value="ECO:0007669"/>
    <property type="project" value="TreeGrafter"/>
</dbReference>
<dbReference type="PANTHER" id="PTHR21437">
    <property type="entry name" value="WIDE AWAKE"/>
    <property type="match status" value="1"/>
</dbReference>
<feature type="domain" description="Fibronectin type-III" evidence="3">
    <location>
        <begin position="440"/>
        <end position="540"/>
    </location>
</feature>
<dbReference type="InterPro" id="IPR036116">
    <property type="entry name" value="FN3_sf"/>
</dbReference>
<name>A0AAV7JXA9_9METZ</name>
<dbReference type="SUPFAM" id="SSF49265">
    <property type="entry name" value="Fibronectin type III"/>
    <property type="match status" value="1"/>
</dbReference>